<keyword evidence="2" id="KW-1185">Reference proteome</keyword>
<evidence type="ECO:0000256" key="1">
    <source>
        <dbReference type="SAM" id="MobiDB-lite"/>
    </source>
</evidence>
<dbReference type="AlphaFoldDB" id="A0AA85KGX4"/>
<feature type="compositionally biased region" description="Polar residues" evidence="1">
    <location>
        <begin position="213"/>
        <end position="225"/>
    </location>
</feature>
<feature type="region of interest" description="Disordered" evidence="1">
    <location>
        <begin position="449"/>
        <end position="476"/>
    </location>
</feature>
<organism evidence="2 3">
    <name type="scientific">Trichobilharzia regenti</name>
    <name type="common">Nasal bird schistosome</name>
    <dbReference type="NCBI Taxonomy" id="157069"/>
    <lineage>
        <taxon>Eukaryota</taxon>
        <taxon>Metazoa</taxon>
        <taxon>Spiralia</taxon>
        <taxon>Lophotrochozoa</taxon>
        <taxon>Platyhelminthes</taxon>
        <taxon>Trematoda</taxon>
        <taxon>Digenea</taxon>
        <taxon>Strigeidida</taxon>
        <taxon>Schistosomatoidea</taxon>
        <taxon>Schistosomatidae</taxon>
        <taxon>Trichobilharzia</taxon>
    </lineage>
</organism>
<dbReference type="WBParaSite" id="TREG1_85030.1">
    <property type="protein sequence ID" value="TREG1_85030.1"/>
    <property type="gene ID" value="TREG1_85030"/>
</dbReference>
<reference evidence="2" key="1">
    <citation type="submission" date="2022-06" db="EMBL/GenBank/DDBJ databases">
        <authorList>
            <person name="Berger JAMES D."/>
            <person name="Berger JAMES D."/>
        </authorList>
    </citation>
    <scope>NUCLEOTIDE SEQUENCE [LARGE SCALE GENOMIC DNA]</scope>
</reference>
<reference evidence="3" key="2">
    <citation type="submission" date="2023-11" db="UniProtKB">
        <authorList>
            <consortium name="WormBaseParasite"/>
        </authorList>
    </citation>
    <scope>IDENTIFICATION</scope>
</reference>
<proteinExistence type="predicted"/>
<evidence type="ECO:0000313" key="2">
    <source>
        <dbReference type="Proteomes" id="UP000050795"/>
    </source>
</evidence>
<feature type="region of interest" description="Disordered" evidence="1">
    <location>
        <begin position="1"/>
        <end position="53"/>
    </location>
</feature>
<evidence type="ECO:0000313" key="3">
    <source>
        <dbReference type="WBParaSite" id="TREG1_85030.1"/>
    </source>
</evidence>
<sequence length="476" mass="53438">MTPMKLKSSTSKSGAKSATPMPTTTPGSTPSTTSTSTPGTTPSPMSPNQPKSNFPNFKIFIEYCVEIDMNNQSFTSQHLDAPVSAKNGLVKFVNIDRSLLLMLTEKEMFLDKPLWWPGTTELCINYGCLYDVILSRSDERKFALDIKSYNPGKRLIHVFSSVSRDDRDRLVTTLKRNVEHHHEMINREKAMQQQQATYYLNQANAQKPPGSYVDQTINAKDSNATPILPSPQKKQSSGRFGKKPALKSPVKPLSFEDFPHSSSATSPKIFNFNNADCEAYGYSPTIYPVSHSNDNTNHQHRNRSLSPTPLQCTTPEIYHPKQSQMSRYPRFEEKANQADGTLLRTRALSRSQPQLAYSYDNAYNYQDEYVHRVESQSSYRSPGYTSHSPIVPKYVNTSASASAAAADTPNRVVRYNDDVYEQEINDAKSIKLNGDDLVLKINCYNPETRSKSPGATHIVRISHGDDSEKNGRKKLQ</sequence>
<name>A0AA85KGX4_TRIRE</name>
<protein>
    <submittedName>
        <fullName evidence="3">IRS-type PTB domain-containing protein</fullName>
    </submittedName>
</protein>
<dbReference type="Proteomes" id="UP000050795">
    <property type="component" value="Unassembled WGS sequence"/>
</dbReference>
<feature type="compositionally biased region" description="Low complexity" evidence="1">
    <location>
        <begin position="1"/>
        <end position="43"/>
    </location>
</feature>
<accession>A0AA85KGX4</accession>
<feature type="region of interest" description="Disordered" evidence="1">
    <location>
        <begin position="206"/>
        <end position="252"/>
    </location>
</feature>